<dbReference type="AlphaFoldDB" id="A0A398D093"/>
<reference evidence="2 3" key="1">
    <citation type="submission" date="2018-09" db="EMBL/GenBank/DDBJ databases">
        <title>Discovery and Ecogenomic Context for Candidatus Cryosericales, a Global Caldiserica Order Active in Thawing Permafrost.</title>
        <authorList>
            <person name="Martinez M.A."/>
            <person name="Woodcroft B.J."/>
            <person name="Ignacio Espinoza J.C."/>
            <person name="Zayed A."/>
            <person name="Singleton C.M."/>
            <person name="Boyd J."/>
            <person name="Li Y.-F."/>
            <person name="Purvine S."/>
            <person name="Maughan H."/>
            <person name="Hodgkins S.B."/>
            <person name="Anderson D."/>
            <person name="Sederholm M."/>
            <person name="Temperton B."/>
            <person name="Saleska S.R."/>
            <person name="Tyson G.W."/>
            <person name="Rich V.I."/>
        </authorList>
    </citation>
    <scope>NUCLEOTIDE SEQUENCE [LARGE SCALE GENOMIC DNA]</scope>
    <source>
        <strain evidence="2 3">SMC7</strain>
    </source>
</reference>
<proteinExistence type="predicted"/>
<keyword evidence="1" id="KW-0472">Membrane</keyword>
<keyword evidence="3" id="KW-1185">Reference proteome</keyword>
<accession>A0A398D093</accession>
<feature type="transmembrane region" description="Helical" evidence="1">
    <location>
        <begin position="55"/>
        <end position="78"/>
    </location>
</feature>
<protein>
    <submittedName>
        <fullName evidence="2">Uncharacterized protein</fullName>
    </submittedName>
</protein>
<evidence type="ECO:0000313" key="2">
    <source>
        <dbReference type="EMBL" id="RIE05537.1"/>
    </source>
</evidence>
<evidence type="ECO:0000256" key="1">
    <source>
        <dbReference type="SAM" id="Phobius"/>
    </source>
</evidence>
<comment type="caution">
    <text evidence="2">The sequence shown here is derived from an EMBL/GenBank/DDBJ whole genome shotgun (WGS) entry which is preliminary data.</text>
</comment>
<evidence type="ECO:0000313" key="3">
    <source>
        <dbReference type="Proteomes" id="UP000266328"/>
    </source>
</evidence>
<keyword evidence="1" id="KW-1133">Transmembrane helix</keyword>
<name>A0A398D093_9BACT</name>
<keyword evidence="1" id="KW-0812">Transmembrane</keyword>
<organism evidence="2 3">
    <name type="scientific">Candidatus Cryosericum terrychapinii</name>
    <dbReference type="NCBI Taxonomy" id="2290919"/>
    <lineage>
        <taxon>Bacteria</taxon>
        <taxon>Pseudomonadati</taxon>
        <taxon>Caldisericota/Cryosericota group</taxon>
        <taxon>Candidatus Cryosericota</taxon>
        <taxon>Candidatus Cryosericia</taxon>
        <taxon>Candidatus Cryosericales</taxon>
        <taxon>Candidatus Cryosericaceae</taxon>
        <taxon>Candidatus Cryosericum</taxon>
    </lineage>
</organism>
<sequence>MKHVGRILTVVLVVFVLGVVWYAGAGEAIVMRRVFTNAASIPEGTVWVRSDKGLFGGPVTAIASLLYVASCGKMGLVVSRMRYPLSRKYTTLR</sequence>
<feature type="transmembrane region" description="Helical" evidence="1">
    <location>
        <begin position="7"/>
        <end position="24"/>
    </location>
</feature>
<dbReference type="Proteomes" id="UP000266328">
    <property type="component" value="Unassembled WGS sequence"/>
</dbReference>
<gene>
    <name evidence="2" type="ORF">SMC7_06930</name>
</gene>
<dbReference type="EMBL" id="QXIS01000035">
    <property type="protein sequence ID" value="RIE05537.1"/>
    <property type="molecule type" value="Genomic_DNA"/>
</dbReference>